<proteinExistence type="inferred from homology"/>
<dbReference type="PANTHER" id="PTHR43586">
    <property type="entry name" value="CYSTEINE DESULFURASE"/>
    <property type="match status" value="1"/>
</dbReference>
<protein>
    <submittedName>
        <fullName evidence="6">Selenocysteine lyase/Cysteine desulfurase</fullName>
    </submittedName>
</protein>
<sequence>MTAFTPEDVARARAETPGCEKVVHLNNAGAALPPRCVTDTVIDHLRTEALIGGYEAADAAAPRLAGVKESIATLLNATAADIGLTDSASRAWQAVFYAIPFRPGDRILTCRSEYTANIIALLQVAARTGAVVEVVDDDENGQIDLDDLRSRLDERVRLIALTHVPAHGGLVNPAEEVGRIAREAGVTYLLDACQSAGQMPLDVERLGCDALTVAGRKFLRGPRGTGFLYVHPRLRQAVEPAMLDLHSAAWTGPDSYEVHPDAQRFEVWERNVAAVLGLGAAVDYALSWGITAIEERVSRLAEHLREELSAVPGVTVCDRGARRCGIVTFTVDGVQATRVKASLSEQGINTTVSYAANARYDLPVRGLGDLVRASVHYYNTEEELGRLTEAVAALARTA</sequence>
<dbReference type="OrthoDB" id="9808002at2"/>
<accession>A0A1H1GDE0</accession>
<evidence type="ECO:0000256" key="1">
    <source>
        <dbReference type="ARBA" id="ARBA00001933"/>
    </source>
</evidence>
<dbReference type="PROSITE" id="PS00595">
    <property type="entry name" value="AA_TRANSFER_CLASS_5"/>
    <property type="match status" value="1"/>
</dbReference>
<dbReference type="Pfam" id="PF00266">
    <property type="entry name" value="Aminotran_5"/>
    <property type="match status" value="1"/>
</dbReference>
<dbReference type="InterPro" id="IPR020578">
    <property type="entry name" value="Aminotrans_V_PyrdxlP_BS"/>
</dbReference>
<dbReference type="SUPFAM" id="SSF53383">
    <property type="entry name" value="PLP-dependent transferases"/>
    <property type="match status" value="1"/>
</dbReference>
<comment type="cofactor">
    <cofactor evidence="1 4">
        <name>pyridoxal 5'-phosphate</name>
        <dbReference type="ChEBI" id="CHEBI:597326"/>
    </cofactor>
</comment>
<dbReference type="InterPro" id="IPR018247">
    <property type="entry name" value="EF_Hand_1_Ca_BS"/>
</dbReference>
<dbReference type="InterPro" id="IPR015422">
    <property type="entry name" value="PyrdxlP-dep_Trfase_small"/>
</dbReference>
<evidence type="ECO:0000313" key="7">
    <source>
        <dbReference type="Proteomes" id="UP000217103"/>
    </source>
</evidence>
<gene>
    <name evidence="6" type="ORF">SAMN04489764_3521</name>
</gene>
<feature type="domain" description="Aminotransferase class V" evidence="5">
    <location>
        <begin position="24"/>
        <end position="387"/>
    </location>
</feature>
<evidence type="ECO:0000256" key="2">
    <source>
        <dbReference type="ARBA" id="ARBA00022898"/>
    </source>
</evidence>
<dbReference type="InterPro" id="IPR015424">
    <property type="entry name" value="PyrdxlP-dep_Trfase"/>
</dbReference>
<dbReference type="PROSITE" id="PS00018">
    <property type="entry name" value="EF_HAND_1"/>
    <property type="match status" value="1"/>
</dbReference>
<name>A0A1H1GDE0_9ACTN</name>
<keyword evidence="7" id="KW-1185">Reference proteome</keyword>
<evidence type="ECO:0000256" key="3">
    <source>
        <dbReference type="RuleBase" id="RU004075"/>
    </source>
</evidence>
<dbReference type="Gene3D" id="3.90.1150.10">
    <property type="entry name" value="Aspartate Aminotransferase, domain 1"/>
    <property type="match status" value="1"/>
</dbReference>
<organism evidence="6 7">
    <name type="scientific">Thermostaphylospora chromogena</name>
    <dbReference type="NCBI Taxonomy" id="35622"/>
    <lineage>
        <taxon>Bacteria</taxon>
        <taxon>Bacillati</taxon>
        <taxon>Actinomycetota</taxon>
        <taxon>Actinomycetes</taxon>
        <taxon>Streptosporangiales</taxon>
        <taxon>Thermomonosporaceae</taxon>
        <taxon>Thermostaphylospora</taxon>
    </lineage>
</organism>
<evidence type="ECO:0000256" key="4">
    <source>
        <dbReference type="RuleBase" id="RU004504"/>
    </source>
</evidence>
<dbReference type="STRING" id="35622.SAMN04489764_3521"/>
<comment type="similarity">
    <text evidence="3">Belongs to the class-V pyridoxal-phosphate-dependent aminotransferase family.</text>
</comment>
<keyword evidence="2" id="KW-0663">Pyridoxal phosphate</keyword>
<dbReference type="InterPro" id="IPR000192">
    <property type="entry name" value="Aminotrans_V_dom"/>
</dbReference>
<dbReference type="InterPro" id="IPR015421">
    <property type="entry name" value="PyrdxlP-dep_Trfase_major"/>
</dbReference>
<dbReference type="Proteomes" id="UP000217103">
    <property type="component" value="Unassembled WGS sequence"/>
</dbReference>
<dbReference type="PANTHER" id="PTHR43586:SF24">
    <property type="entry name" value="BLR4730 PROTEIN"/>
    <property type="match status" value="1"/>
</dbReference>
<evidence type="ECO:0000313" key="6">
    <source>
        <dbReference type="EMBL" id="SDR11187.1"/>
    </source>
</evidence>
<keyword evidence="6" id="KW-0456">Lyase</keyword>
<dbReference type="RefSeq" id="WP_093260185.1">
    <property type="nucleotide sequence ID" value="NZ_FNKK01000002.1"/>
</dbReference>
<dbReference type="EMBL" id="FNKK01000002">
    <property type="protein sequence ID" value="SDR11187.1"/>
    <property type="molecule type" value="Genomic_DNA"/>
</dbReference>
<dbReference type="AlphaFoldDB" id="A0A1H1GDE0"/>
<dbReference type="Gene3D" id="3.40.640.10">
    <property type="entry name" value="Type I PLP-dependent aspartate aminotransferase-like (Major domain)"/>
    <property type="match status" value="1"/>
</dbReference>
<dbReference type="GO" id="GO:0016829">
    <property type="term" value="F:lyase activity"/>
    <property type="evidence" value="ECO:0007669"/>
    <property type="project" value="UniProtKB-KW"/>
</dbReference>
<evidence type="ECO:0000259" key="5">
    <source>
        <dbReference type="Pfam" id="PF00266"/>
    </source>
</evidence>
<reference evidence="6 7" key="1">
    <citation type="submission" date="2016-10" db="EMBL/GenBank/DDBJ databases">
        <authorList>
            <person name="de Groot N.N."/>
        </authorList>
    </citation>
    <scope>NUCLEOTIDE SEQUENCE [LARGE SCALE GENOMIC DNA]</scope>
    <source>
        <strain evidence="6 7">DSM 43794</strain>
    </source>
</reference>